<proteinExistence type="predicted"/>
<comment type="catalytic activity">
    <reaction evidence="1">
        <text>[E2 ubiquitin-conjugating enzyme]-S-ubiquitinyl-L-cysteine + [acceptor protein]-L-lysine = [E2 ubiquitin-conjugating enzyme]-L-cysteine + [acceptor protein]-N(6)-ubiquitinyl-L-lysine.</text>
        <dbReference type="EC" id="2.3.2.31"/>
    </reaction>
</comment>
<dbReference type="Pfam" id="PF01485">
    <property type="entry name" value="IBR"/>
    <property type="match status" value="2"/>
</dbReference>
<evidence type="ECO:0000256" key="8">
    <source>
        <dbReference type="ARBA" id="ARBA00022833"/>
    </source>
</evidence>
<evidence type="ECO:0000259" key="10">
    <source>
        <dbReference type="PROSITE" id="PS51873"/>
    </source>
</evidence>
<evidence type="ECO:0000256" key="4">
    <source>
        <dbReference type="ARBA" id="ARBA00022723"/>
    </source>
</evidence>
<feature type="region of interest" description="Disordered" evidence="9">
    <location>
        <begin position="111"/>
        <end position="139"/>
    </location>
</feature>
<protein>
    <recommendedName>
        <fullName evidence="2">RBR-type E3 ubiquitin transferase</fullName>
        <ecNumber evidence="2">2.3.2.31</ecNumber>
    </recommendedName>
</protein>
<dbReference type="InterPro" id="IPR044066">
    <property type="entry name" value="TRIAD_supradom"/>
</dbReference>
<dbReference type="Proteomes" id="UP000053257">
    <property type="component" value="Unassembled WGS sequence"/>
</dbReference>
<evidence type="ECO:0000256" key="2">
    <source>
        <dbReference type="ARBA" id="ARBA00012251"/>
    </source>
</evidence>
<dbReference type="HOGENOM" id="CLU_022048_7_7_1"/>
<evidence type="ECO:0000256" key="5">
    <source>
        <dbReference type="ARBA" id="ARBA00022737"/>
    </source>
</evidence>
<feature type="region of interest" description="Disordered" evidence="9">
    <location>
        <begin position="159"/>
        <end position="195"/>
    </location>
</feature>
<feature type="compositionally biased region" description="Low complexity" evidence="9">
    <location>
        <begin position="122"/>
        <end position="131"/>
    </location>
</feature>
<dbReference type="CDD" id="cd20335">
    <property type="entry name" value="BRcat_RBR"/>
    <property type="match status" value="1"/>
</dbReference>
<keyword evidence="7" id="KW-0833">Ubl conjugation pathway</keyword>
<gene>
    <name evidence="11" type="ORF">PHLGIDRAFT_98114</name>
</gene>
<evidence type="ECO:0000256" key="1">
    <source>
        <dbReference type="ARBA" id="ARBA00001798"/>
    </source>
</evidence>
<dbReference type="STRING" id="745531.A0A0C3SFT3"/>
<dbReference type="GO" id="GO:0061630">
    <property type="term" value="F:ubiquitin protein ligase activity"/>
    <property type="evidence" value="ECO:0007669"/>
    <property type="project" value="UniProtKB-EC"/>
</dbReference>
<dbReference type="GO" id="GO:0008270">
    <property type="term" value="F:zinc ion binding"/>
    <property type="evidence" value="ECO:0007669"/>
    <property type="project" value="UniProtKB-KW"/>
</dbReference>
<feature type="domain" description="RING-type" evidence="10">
    <location>
        <begin position="198"/>
        <end position="392"/>
    </location>
</feature>
<reference evidence="11 12" key="1">
    <citation type="journal article" date="2014" name="PLoS Genet.">
        <title>Analysis of the Phlebiopsis gigantea genome, transcriptome and secretome provides insight into its pioneer colonization strategies of wood.</title>
        <authorList>
            <person name="Hori C."/>
            <person name="Ishida T."/>
            <person name="Igarashi K."/>
            <person name="Samejima M."/>
            <person name="Suzuki H."/>
            <person name="Master E."/>
            <person name="Ferreira P."/>
            <person name="Ruiz-Duenas F.J."/>
            <person name="Held B."/>
            <person name="Canessa P."/>
            <person name="Larrondo L.F."/>
            <person name="Schmoll M."/>
            <person name="Druzhinina I.S."/>
            <person name="Kubicek C.P."/>
            <person name="Gaskell J.A."/>
            <person name="Kersten P."/>
            <person name="St John F."/>
            <person name="Glasner J."/>
            <person name="Sabat G."/>
            <person name="Splinter BonDurant S."/>
            <person name="Syed K."/>
            <person name="Yadav J."/>
            <person name="Mgbeahuruike A.C."/>
            <person name="Kovalchuk A."/>
            <person name="Asiegbu F.O."/>
            <person name="Lackner G."/>
            <person name="Hoffmeister D."/>
            <person name="Rencoret J."/>
            <person name="Gutierrez A."/>
            <person name="Sun H."/>
            <person name="Lindquist E."/>
            <person name="Barry K."/>
            <person name="Riley R."/>
            <person name="Grigoriev I.V."/>
            <person name="Henrissat B."/>
            <person name="Kues U."/>
            <person name="Berka R.M."/>
            <person name="Martinez A.T."/>
            <person name="Covert S.F."/>
            <person name="Blanchette R.A."/>
            <person name="Cullen D."/>
        </authorList>
    </citation>
    <scope>NUCLEOTIDE SEQUENCE [LARGE SCALE GENOMIC DNA]</scope>
    <source>
        <strain evidence="11 12">11061_1 CR5-6</strain>
    </source>
</reference>
<evidence type="ECO:0000313" key="12">
    <source>
        <dbReference type="Proteomes" id="UP000053257"/>
    </source>
</evidence>
<dbReference type="EC" id="2.3.2.31" evidence="2"/>
<evidence type="ECO:0000256" key="7">
    <source>
        <dbReference type="ARBA" id="ARBA00022786"/>
    </source>
</evidence>
<evidence type="ECO:0000256" key="9">
    <source>
        <dbReference type="SAM" id="MobiDB-lite"/>
    </source>
</evidence>
<organism evidence="11 12">
    <name type="scientific">Phlebiopsis gigantea (strain 11061_1 CR5-6)</name>
    <name type="common">White-rot fungus</name>
    <name type="synonym">Peniophora gigantea</name>
    <dbReference type="NCBI Taxonomy" id="745531"/>
    <lineage>
        <taxon>Eukaryota</taxon>
        <taxon>Fungi</taxon>
        <taxon>Dikarya</taxon>
        <taxon>Basidiomycota</taxon>
        <taxon>Agaricomycotina</taxon>
        <taxon>Agaricomycetes</taxon>
        <taxon>Polyporales</taxon>
        <taxon>Phanerochaetaceae</taxon>
        <taxon>Phlebiopsis</taxon>
    </lineage>
</organism>
<keyword evidence="4" id="KW-0479">Metal-binding</keyword>
<sequence length="393" mass="42729">MDLYNPDVLADVFSYISELSLDGIDTLQSRALTKDHALSDEELAMALFAEEAESLLNIAKDRAGHAIHRTAAIFEELEEVEAAARYDHLVALAISEGRDIPPRPVFASRTNIVEPDSDDESSGASTSSASDTGDERNVHHSPISLRSFLTLMSTGQLPVDDAENDQAQGEDEDDDSEEDDELGLHTEGAPSPVVEHIPPQHCTICGDEIEGPVYEAPCGDVFDIACLETMFRKATADESLYPPSCCIITIPVSAAQSHLSPSLVEVYNKKAREFGTPSRVYCHEPRCSAFVGPTTDEPIALECPSCPASTCGLCKAKAHEGKNCSDTDDLNNMAEGMNKQDGWQRCPDCRHVVELSVGCYHITCVCKAQFCYLCGVRWKGCPCPQFAIPPDLE</sequence>
<dbReference type="PANTHER" id="PTHR11685">
    <property type="entry name" value="RBR FAMILY RING FINGER AND IBR DOMAIN-CONTAINING"/>
    <property type="match status" value="1"/>
</dbReference>
<dbReference type="EMBL" id="KN840439">
    <property type="protein sequence ID" value="KIP12635.1"/>
    <property type="molecule type" value="Genomic_DNA"/>
</dbReference>
<dbReference type="PROSITE" id="PS51873">
    <property type="entry name" value="TRIAD"/>
    <property type="match status" value="1"/>
</dbReference>
<dbReference type="Gene3D" id="1.20.120.1750">
    <property type="match status" value="1"/>
</dbReference>
<dbReference type="InterPro" id="IPR031127">
    <property type="entry name" value="E3_UB_ligase_RBR"/>
</dbReference>
<keyword evidence="3" id="KW-0808">Transferase</keyword>
<evidence type="ECO:0000256" key="3">
    <source>
        <dbReference type="ARBA" id="ARBA00022679"/>
    </source>
</evidence>
<evidence type="ECO:0000256" key="6">
    <source>
        <dbReference type="ARBA" id="ARBA00022771"/>
    </source>
</evidence>
<dbReference type="AlphaFoldDB" id="A0A0C3SFT3"/>
<keyword evidence="6" id="KW-0863">Zinc-finger</keyword>
<evidence type="ECO:0000313" key="11">
    <source>
        <dbReference type="EMBL" id="KIP12635.1"/>
    </source>
</evidence>
<keyword evidence="12" id="KW-1185">Reference proteome</keyword>
<dbReference type="GO" id="GO:0016567">
    <property type="term" value="P:protein ubiquitination"/>
    <property type="evidence" value="ECO:0007669"/>
    <property type="project" value="InterPro"/>
</dbReference>
<accession>A0A0C3SFT3</accession>
<dbReference type="SUPFAM" id="SSF57850">
    <property type="entry name" value="RING/U-box"/>
    <property type="match status" value="3"/>
</dbReference>
<dbReference type="InterPro" id="IPR002867">
    <property type="entry name" value="IBR_dom"/>
</dbReference>
<dbReference type="OrthoDB" id="9977870at2759"/>
<feature type="compositionally biased region" description="Acidic residues" evidence="9">
    <location>
        <begin position="160"/>
        <end position="181"/>
    </location>
</feature>
<dbReference type="CDD" id="cd22584">
    <property type="entry name" value="Rcat_RBR_unk"/>
    <property type="match status" value="1"/>
</dbReference>
<keyword evidence="5" id="KW-0677">Repeat</keyword>
<keyword evidence="8" id="KW-0862">Zinc</keyword>
<name>A0A0C3SFT3_PHLG1</name>